<evidence type="ECO:0000313" key="5">
    <source>
        <dbReference type="EMBL" id="MDV6285174.1"/>
    </source>
</evidence>
<dbReference type="InterPro" id="IPR015590">
    <property type="entry name" value="Aldehyde_DH_dom"/>
</dbReference>
<proteinExistence type="predicted"/>
<dbReference type="RefSeq" id="WP_317570783.1">
    <property type="nucleotide sequence ID" value="NZ_JAWLKA010000023.1"/>
</dbReference>
<gene>
    <name evidence="5" type="ORF">R3Q59_32350</name>
</gene>
<dbReference type="InterPro" id="IPR010061">
    <property type="entry name" value="MeMal-semiAld_DH"/>
</dbReference>
<dbReference type="InterPro" id="IPR016163">
    <property type="entry name" value="Ald_DH_C"/>
</dbReference>
<dbReference type="PANTHER" id="PTHR43866">
    <property type="entry name" value="MALONATE-SEMIALDEHYDE DEHYDROGENASE"/>
    <property type="match status" value="1"/>
</dbReference>
<dbReference type="InterPro" id="IPR016160">
    <property type="entry name" value="Ald_DH_CS_CYS"/>
</dbReference>
<evidence type="ECO:0000256" key="3">
    <source>
        <dbReference type="ARBA" id="ARBA00023027"/>
    </source>
</evidence>
<keyword evidence="2 5" id="KW-0560">Oxidoreductase</keyword>
<dbReference type="Gene3D" id="3.40.605.10">
    <property type="entry name" value="Aldehyde Dehydrogenase, Chain A, domain 1"/>
    <property type="match status" value="1"/>
</dbReference>
<dbReference type="EMBL" id="JAWLKA010000023">
    <property type="protein sequence ID" value="MDV6285174.1"/>
    <property type="molecule type" value="Genomic_DNA"/>
</dbReference>
<evidence type="ECO:0000256" key="2">
    <source>
        <dbReference type="ARBA" id="ARBA00023002"/>
    </source>
</evidence>
<dbReference type="Pfam" id="PF00171">
    <property type="entry name" value="Aldedh"/>
    <property type="match status" value="1"/>
</dbReference>
<dbReference type="Gene3D" id="3.40.309.10">
    <property type="entry name" value="Aldehyde Dehydrogenase, Chain A, domain 2"/>
    <property type="match status" value="1"/>
</dbReference>
<dbReference type="SUPFAM" id="SSF53720">
    <property type="entry name" value="ALDH-like"/>
    <property type="match status" value="1"/>
</dbReference>
<name>A0ABU4CNN0_RHOJO</name>
<evidence type="ECO:0000256" key="1">
    <source>
        <dbReference type="ARBA" id="ARBA00013048"/>
    </source>
</evidence>
<dbReference type="Proteomes" id="UP001185737">
    <property type="component" value="Unassembled WGS sequence"/>
</dbReference>
<protein>
    <recommendedName>
        <fullName evidence="1">methylmalonate-semialdehyde dehydrogenase (CoA acylating)</fullName>
        <ecNumber evidence="1">1.2.1.27</ecNumber>
    </recommendedName>
</protein>
<feature type="domain" description="Aldehyde dehydrogenase" evidence="4">
    <location>
        <begin position="26"/>
        <end position="485"/>
    </location>
</feature>
<dbReference type="EC" id="1.2.1.27" evidence="1"/>
<comment type="caution">
    <text evidence="5">The sequence shown here is derived from an EMBL/GenBank/DDBJ whole genome shotgun (WGS) entry which is preliminary data.</text>
</comment>
<keyword evidence="3" id="KW-0520">NAD</keyword>
<keyword evidence="6" id="KW-1185">Reference proteome</keyword>
<dbReference type="CDD" id="cd07085">
    <property type="entry name" value="ALDH_F6_MMSDH"/>
    <property type="match status" value="1"/>
</dbReference>
<dbReference type="PANTHER" id="PTHR43866:SF4">
    <property type="entry name" value="MALONATE-SEMIALDEHYDE DEHYDROGENASE"/>
    <property type="match status" value="1"/>
</dbReference>
<accession>A0ABU4CNN0</accession>
<reference evidence="5 6" key="1">
    <citation type="submission" date="2023-10" db="EMBL/GenBank/DDBJ databases">
        <title>Development of a sustainable strategy for remediation of hydrocarbon-contaminated territories based on the waste exchange concept.</title>
        <authorList>
            <person name="Krivoruchko A."/>
        </authorList>
    </citation>
    <scope>NUCLEOTIDE SEQUENCE [LARGE SCALE GENOMIC DNA]</scope>
    <source>
        <strain evidence="5 6">IEGM 60</strain>
    </source>
</reference>
<dbReference type="InterPro" id="IPR016161">
    <property type="entry name" value="Ald_DH/histidinol_DH"/>
</dbReference>
<evidence type="ECO:0000313" key="6">
    <source>
        <dbReference type="Proteomes" id="UP001185737"/>
    </source>
</evidence>
<dbReference type="InterPro" id="IPR016162">
    <property type="entry name" value="Ald_DH_N"/>
</dbReference>
<organism evidence="5 6">
    <name type="scientific">Rhodococcus jostii</name>
    <dbReference type="NCBI Taxonomy" id="132919"/>
    <lineage>
        <taxon>Bacteria</taxon>
        <taxon>Bacillati</taxon>
        <taxon>Actinomycetota</taxon>
        <taxon>Actinomycetes</taxon>
        <taxon>Mycobacteriales</taxon>
        <taxon>Nocardiaceae</taxon>
        <taxon>Rhodococcus</taxon>
    </lineage>
</organism>
<evidence type="ECO:0000259" key="4">
    <source>
        <dbReference type="Pfam" id="PF00171"/>
    </source>
</evidence>
<dbReference type="PROSITE" id="PS00070">
    <property type="entry name" value="ALDEHYDE_DEHYDR_CYS"/>
    <property type="match status" value="1"/>
</dbReference>
<dbReference type="GO" id="GO:0016491">
    <property type="term" value="F:oxidoreductase activity"/>
    <property type="evidence" value="ECO:0007669"/>
    <property type="project" value="UniProtKB-KW"/>
</dbReference>
<dbReference type="NCBIfam" id="TIGR01722">
    <property type="entry name" value="MMSDH"/>
    <property type="match status" value="1"/>
</dbReference>
<sequence>MTHSDGAAQARTIQHWFDNKSFTGTSGSTAPVTNPATGAVTGQVALASVEDARAVIDAAAAAFPAWRDTSLAKRTQVIFTFRELLNARKGELAEIITAEHGKVVSDALGEVSRGQEVVEFACGIAHLLKGGMTENASTNIDVSSLRQPVGPVGIISPFNFPAMVPMWFFPIAIAAGNTVVLKPSEKDPTAAIWMAELWAEAGLPAGVFNVLQGDKTAVDELLTHPAIKAISFVGSTPIAQYVYATGTAHGKRVQALGGAKNHAIVLPDADLDLAADAMVNAGFGSAGERCMAISALVAVGDIADELVAKIKDRTDTLKIGDGTQDSDMGPLVTKVHRDKVASYIDAGENDGATIVVDGRTVQANGGKDGFWLGPTLIDHVTTDMSVYTDEIFGPVLSVIRVDSYDEALELVNSSQFGNGTAIFTNDGGAARRFQNEVEVGMVGINVPIPVPMAYYSFGGWKNSLFGDSHAHGTEGVHFFTRGKVVTTRWLDPSHGGLNLGFPQNN</sequence>